<evidence type="ECO:0000256" key="1">
    <source>
        <dbReference type="ARBA" id="ARBA00022801"/>
    </source>
</evidence>
<comment type="caution">
    <text evidence="3">The sequence shown here is derived from an EMBL/GenBank/DDBJ whole genome shotgun (WGS) entry which is preliminary data.</text>
</comment>
<gene>
    <name evidence="3" type="primary">axe-2_2</name>
    <name evidence="3" type="ORF">LSUE1_G009905</name>
</gene>
<dbReference type="PANTHER" id="PTHR33630">
    <property type="entry name" value="CUTINASE RV1984C-RELATED-RELATED"/>
    <property type="match status" value="1"/>
</dbReference>
<feature type="non-terminal residue" evidence="3">
    <location>
        <position position="254"/>
    </location>
</feature>
<name>A0A8T9BXZ7_9HELO</name>
<proteinExistence type="predicted"/>
<dbReference type="EMBL" id="QGMK01001608">
    <property type="protein sequence ID" value="TVY65764.1"/>
    <property type="molecule type" value="Genomic_DNA"/>
</dbReference>
<dbReference type="InterPro" id="IPR000675">
    <property type="entry name" value="Cutinase/axe"/>
</dbReference>
<organism evidence="3 4">
    <name type="scientific">Lachnellula suecica</name>
    <dbReference type="NCBI Taxonomy" id="602035"/>
    <lineage>
        <taxon>Eukaryota</taxon>
        <taxon>Fungi</taxon>
        <taxon>Dikarya</taxon>
        <taxon>Ascomycota</taxon>
        <taxon>Pezizomycotina</taxon>
        <taxon>Leotiomycetes</taxon>
        <taxon>Helotiales</taxon>
        <taxon>Lachnaceae</taxon>
        <taxon>Lachnellula</taxon>
    </lineage>
</organism>
<evidence type="ECO:0000256" key="2">
    <source>
        <dbReference type="ARBA" id="ARBA00023157"/>
    </source>
</evidence>
<accession>A0A8T9BXZ7</accession>
<dbReference type="Gene3D" id="3.40.50.1820">
    <property type="entry name" value="alpha/beta hydrolase"/>
    <property type="match status" value="1"/>
</dbReference>
<dbReference type="Proteomes" id="UP000469558">
    <property type="component" value="Unassembled WGS sequence"/>
</dbReference>
<dbReference type="OrthoDB" id="2586582at2759"/>
<dbReference type="GO" id="GO:0052689">
    <property type="term" value="F:carboxylic ester hydrolase activity"/>
    <property type="evidence" value="ECO:0007669"/>
    <property type="project" value="UniProtKB-ARBA"/>
</dbReference>
<dbReference type="Pfam" id="PF01083">
    <property type="entry name" value="Cutinase"/>
    <property type="match status" value="1"/>
</dbReference>
<reference evidence="3 4" key="1">
    <citation type="submission" date="2018-05" db="EMBL/GenBank/DDBJ databases">
        <title>Genome sequencing and assembly of the regulated plant pathogen Lachnellula willkommii and related sister species for the development of diagnostic species identification markers.</title>
        <authorList>
            <person name="Giroux E."/>
            <person name="Bilodeau G."/>
        </authorList>
    </citation>
    <scope>NUCLEOTIDE SEQUENCE [LARGE SCALE GENOMIC DNA]</scope>
    <source>
        <strain evidence="3 4">CBS 268.59</strain>
    </source>
</reference>
<evidence type="ECO:0000313" key="3">
    <source>
        <dbReference type="EMBL" id="TVY65764.1"/>
    </source>
</evidence>
<keyword evidence="4" id="KW-1185">Reference proteome</keyword>
<keyword evidence="2" id="KW-1015">Disulfide bond</keyword>
<dbReference type="InterPro" id="IPR029058">
    <property type="entry name" value="AB_hydrolase_fold"/>
</dbReference>
<dbReference type="PANTHER" id="PTHR33630:SF13">
    <property type="entry name" value="ACETYLXYLAN ESTERASE"/>
    <property type="match status" value="1"/>
</dbReference>
<dbReference type="AlphaFoldDB" id="A0A8T9BXZ7"/>
<dbReference type="SUPFAM" id="SSF53474">
    <property type="entry name" value="alpha/beta-Hydrolases"/>
    <property type="match status" value="1"/>
</dbReference>
<protein>
    <submittedName>
        <fullName evidence="3">Acetylxylan esterase</fullName>
    </submittedName>
</protein>
<evidence type="ECO:0000313" key="4">
    <source>
        <dbReference type="Proteomes" id="UP000469558"/>
    </source>
</evidence>
<keyword evidence="1" id="KW-0378">Hydrolase</keyword>
<sequence length="254" mass="25790">HLFFSTHTLTSTQGSLQSVTSPTMRFTAATLLLAGTALATPLEERQSCPKVHVFGARETTVSQGYGSASTVVNLVLGACSGSTAEAIVYPACGGQSSCGSVSYASSATQGVAAVAKAVNAFNTKCPTTQLVLVGYSQGGQIMDDAFCGGGDTSEGITSTAIPIQAAAVTMIKAAIFMGDPRHIAGLSYNVGTCQASGFAPRPSGFQCPSASKIQSYCDAADPYCCNGSNAATHQGYGSEYGQAALTFIKSKITA</sequence>
<dbReference type="SMART" id="SM01110">
    <property type="entry name" value="Cutinase"/>
    <property type="match status" value="1"/>
</dbReference>